<accession>B3S8S9</accession>
<dbReference type="AlphaFoldDB" id="B3S8S9"/>
<dbReference type="PANTHER" id="PTHR15590:SF0">
    <property type="entry name" value="CX9C MOTIF-CONTAINING PROTEIN 4"/>
    <property type="match status" value="1"/>
</dbReference>
<evidence type="ECO:0000256" key="2">
    <source>
        <dbReference type="ARBA" id="ARBA00009858"/>
    </source>
</evidence>
<dbReference type="PhylomeDB" id="B3S8S9"/>
<dbReference type="SUPFAM" id="SSF47072">
    <property type="entry name" value="Cysteine alpha-hairpin motif"/>
    <property type="match status" value="1"/>
</dbReference>
<feature type="disulfide bond" evidence="5">
    <location>
        <begin position="92"/>
        <end position="103"/>
    </location>
</feature>
<organism evidence="7 8">
    <name type="scientific">Trichoplax adhaerens</name>
    <name type="common">Trichoplax reptans</name>
    <dbReference type="NCBI Taxonomy" id="10228"/>
    <lineage>
        <taxon>Eukaryota</taxon>
        <taxon>Metazoa</taxon>
        <taxon>Placozoa</taxon>
        <taxon>Uniplacotomia</taxon>
        <taxon>Trichoplacea</taxon>
        <taxon>Trichoplacidae</taxon>
        <taxon>Trichoplax</taxon>
    </lineage>
</organism>
<evidence type="ECO:0000256" key="4">
    <source>
        <dbReference type="ARBA" id="ARBA00023157"/>
    </source>
</evidence>
<reference evidence="7 8" key="1">
    <citation type="journal article" date="2008" name="Nature">
        <title>The Trichoplax genome and the nature of placozoans.</title>
        <authorList>
            <person name="Srivastava M."/>
            <person name="Begovic E."/>
            <person name="Chapman J."/>
            <person name="Putnam N.H."/>
            <person name="Hellsten U."/>
            <person name="Kawashima T."/>
            <person name="Kuo A."/>
            <person name="Mitros T."/>
            <person name="Salamov A."/>
            <person name="Carpenter M.L."/>
            <person name="Signorovitch A.Y."/>
            <person name="Moreno M.A."/>
            <person name="Kamm K."/>
            <person name="Grimwood J."/>
            <person name="Schmutz J."/>
            <person name="Shapiro H."/>
            <person name="Grigoriev I.V."/>
            <person name="Buss L.W."/>
            <person name="Schierwater B."/>
            <person name="Dellaporta S.L."/>
            <person name="Rokhsar D.S."/>
        </authorList>
    </citation>
    <scope>NUCLEOTIDE SEQUENCE [LARGE SCALE GENOMIC DNA]</scope>
    <source>
        <strain evidence="7 8">Grell-BS-1999</strain>
    </source>
</reference>
<comment type="similarity">
    <text evidence="2">Belongs to the CMC4 family.</text>
</comment>
<evidence type="ECO:0000256" key="3">
    <source>
        <dbReference type="ARBA" id="ARBA00023128"/>
    </source>
</evidence>
<keyword evidence="4 5" id="KW-1015">Disulfide bond</keyword>
<keyword evidence="8" id="KW-1185">Reference proteome</keyword>
<dbReference type="InParanoid" id="B3S8S9"/>
<dbReference type="OrthoDB" id="13601at2759"/>
<dbReference type="HOGENOM" id="CLU_1919738_0_0_1"/>
<evidence type="ECO:0000313" key="7">
    <source>
        <dbReference type="EMBL" id="EDV21006.1"/>
    </source>
</evidence>
<feature type="signal peptide" evidence="6">
    <location>
        <begin position="1"/>
        <end position="15"/>
    </location>
</feature>
<dbReference type="Pfam" id="PF08991">
    <property type="entry name" value="CMC4"/>
    <property type="match status" value="1"/>
</dbReference>
<gene>
    <name evidence="7" type="ORF">TRIADDRAFT_60649</name>
</gene>
<dbReference type="InterPro" id="IPR009069">
    <property type="entry name" value="Cys_alpha_HP_mot_SF"/>
</dbReference>
<sequence length="132" mass="15048">MALLILVSAIPYATHNCVHYLHDSKDTSAVRVQPVTNKITTCYPIYGHLFQYCANAMLGYQNHSDLLKLIYTKEMNPKKEPCKDIACAIQVCLRDNHYQEDKCKDILEAMRRCCLKPNAKNSICCSGFKSKE</sequence>
<dbReference type="RefSeq" id="XP_002116650.1">
    <property type="nucleotide sequence ID" value="XM_002116614.1"/>
</dbReference>
<dbReference type="GO" id="GO:0005758">
    <property type="term" value="C:mitochondrial intermembrane space"/>
    <property type="evidence" value="ECO:0000318"/>
    <property type="project" value="GO_Central"/>
</dbReference>
<dbReference type="Proteomes" id="UP000009022">
    <property type="component" value="Unassembled WGS sequence"/>
</dbReference>
<comment type="subcellular location">
    <subcellularLocation>
        <location evidence="1">Mitochondrion</location>
    </subcellularLocation>
</comment>
<keyword evidence="3" id="KW-0496">Mitochondrion</keyword>
<evidence type="ECO:0000256" key="6">
    <source>
        <dbReference type="SAM" id="SignalP"/>
    </source>
</evidence>
<feature type="chain" id="PRO_5012135585" evidence="6">
    <location>
        <begin position="16"/>
        <end position="132"/>
    </location>
</feature>
<dbReference type="CTD" id="6757796"/>
<dbReference type="InterPro" id="IPR027179">
    <property type="entry name" value="CMC4"/>
</dbReference>
<proteinExistence type="inferred from homology"/>
<name>B3S8S9_TRIAD</name>
<evidence type="ECO:0000256" key="5">
    <source>
        <dbReference type="PIRSR" id="PIRSR627179-50"/>
    </source>
</evidence>
<dbReference type="EMBL" id="DS985256">
    <property type="protein sequence ID" value="EDV21006.1"/>
    <property type="molecule type" value="Genomic_DNA"/>
</dbReference>
<dbReference type="GeneID" id="6757796"/>
<dbReference type="PANTHER" id="PTHR15590">
    <property type="entry name" value="CX9C MOTIF-CONTAINING PROTEIN 4"/>
    <property type="match status" value="1"/>
</dbReference>
<evidence type="ECO:0000313" key="8">
    <source>
        <dbReference type="Proteomes" id="UP000009022"/>
    </source>
</evidence>
<protein>
    <submittedName>
        <fullName evidence="7">Uncharacterized protein</fullName>
    </submittedName>
</protein>
<feature type="disulfide bond" evidence="5">
    <location>
        <begin position="82"/>
        <end position="113"/>
    </location>
</feature>
<feature type="disulfide bond" evidence="5">
    <location>
        <begin position="114"/>
        <end position="125"/>
    </location>
</feature>
<dbReference type="Gene3D" id="1.10.287.1130">
    <property type="entry name" value="CytochromE C oxidase copper chaperone"/>
    <property type="match status" value="1"/>
</dbReference>
<dbReference type="KEGG" id="tad:TRIADDRAFT_60649"/>
<keyword evidence="6" id="KW-0732">Signal</keyword>
<evidence type="ECO:0000256" key="1">
    <source>
        <dbReference type="ARBA" id="ARBA00004173"/>
    </source>
</evidence>
<dbReference type="eggNOG" id="ENOG502SC73">
    <property type="taxonomic scope" value="Eukaryota"/>
</dbReference>